<dbReference type="InterPro" id="IPR004244">
    <property type="entry name" value="Transposase_22"/>
</dbReference>
<reference evidence="3" key="1">
    <citation type="submission" date="2019-08" db="EMBL/GenBank/DDBJ databases">
        <title>The improved chromosome-level genome for the pearl oyster Pinctada fucata martensii using PacBio sequencing and Hi-C.</title>
        <authorList>
            <person name="Zheng Z."/>
        </authorList>
    </citation>
    <scope>NUCLEOTIDE SEQUENCE</scope>
    <source>
        <strain evidence="3">ZZ-2019</strain>
        <tissue evidence="3">Adductor muscle</tissue>
    </source>
</reference>
<feature type="region of interest" description="Disordered" evidence="2">
    <location>
        <begin position="319"/>
        <end position="346"/>
    </location>
</feature>
<dbReference type="Gene3D" id="1.20.5.340">
    <property type="match status" value="1"/>
</dbReference>
<evidence type="ECO:0000313" key="3">
    <source>
        <dbReference type="EMBL" id="KAK3101662.1"/>
    </source>
</evidence>
<dbReference type="Gene3D" id="3.30.70.1820">
    <property type="entry name" value="L1 transposable element, RRM domain"/>
    <property type="match status" value="1"/>
</dbReference>
<name>A0AA88YAE8_PINIB</name>
<evidence type="ECO:0000256" key="2">
    <source>
        <dbReference type="SAM" id="MobiDB-lite"/>
    </source>
</evidence>
<keyword evidence="4" id="KW-1185">Reference proteome</keyword>
<dbReference type="EMBL" id="VSWD01000005">
    <property type="protein sequence ID" value="KAK3101662.1"/>
    <property type="molecule type" value="Genomic_DNA"/>
</dbReference>
<keyword evidence="1" id="KW-0175">Coiled coil</keyword>
<feature type="coiled-coil region" evidence="1">
    <location>
        <begin position="109"/>
        <end position="168"/>
    </location>
</feature>
<dbReference type="Proteomes" id="UP001186944">
    <property type="component" value="Unassembled WGS sequence"/>
</dbReference>
<accession>A0AA88YAE8</accession>
<sequence>MATHGSIDLLSQSREILYGNENVEKQKEEITLESIFLLVNSMNTSLNDRMNMVMDKMNSLEITVKKINGMCDQITKLHARVSKNEAEISQLNLRCSDFDGNLQGLSNIFDGFKTKCDQTEERMKTLNNRLSCCETEMKRGIEENMTFLKKLREEKDELSEKVLDLKCRSMKNNLIFSGVQELPGENIEDVVREFIESDLGINEYIEIGNVHRFGRGARPGQRGRPRDIIVRFLYYQQLSLVLSHAKRLKGKRIWIKQQFPSEVEQARKSLYPVMNDMRSKGHRVKMVRDVLYVDGEVYEQPFPESPSEQRYALPRFVLETPNMNEMNTPERRPAKRYRPRTTPDSS</sequence>
<dbReference type="AlphaFoldDB" id="A0AA88YAE8"/>
<dbReference type="PANTHER" id="PTHR11505">
    <property type="entry name" value="L1 TRANSPOSABLE ELEMENT-RELATED"/>
    <property type="match status" value="1"/>
</dbReference>
<evidence type="ECO:0000256" key="1">
    <source>
        <dbReference type="SAM" id="Coils"/>
    </source>
</evidence>
<gene>
    <name evidence="3" type="ORF">FSP39_005308</name>
</gene>
<evidence type="ECO:0000313" key="4">
    <source>
        <dbReference type="Proteomes" id="UP001186944"/>
    </source>
</evidence>
<organism evidence="3 4">
    <name type="scientific">Pinctada imbricata</name>
    <name type="common">Atlantic pearl-oyster</name>
    <name type="synonym">Pinctada martensii</name>
    <dbReference type="NCBI Taxonomy" id="66713"/>
    <lineage>
        <taxon>Eukaryota</taxon>
        <taxon>Metazoa</taxon>
        <taxon>Spiralia</taxon>
        <taxon>Lophotrochozoa</taxon>
        <taxon>Mollusca</taxon>
        <taxon>Bivalvia</taxon>
        <taxon>Autobranchia</taxon>
        <taxon>Pteriomorphia</taxon>
        <taxon>Pterioida</taxon>
        <taxon>Pterioidea</taxon>
        <taxon>Pteriidae</taxon>
        <taxon>Pinctada</taxon>
    </lineage>
</organism>
<comment type="caution">
    <text evidence="3">The sequence shown here is derived from an EMBL/GenBank/DDBJ whole genome shotgun (WGS) entry which is preliminary data.</text>
</comment>
<proteinExistence type="predicted"/>
<protein>
    <submittedName>
        <fullName evidence="3">Uncharacterized protein</fullName>
    </submittedName>
</protein>